<dbReference type="OrthoDB" id="4184334at2759"/>
<dbReference type="AlphaFoldDB" id="A0A2B7X7Y3"/>
<feature type="compositionally biased region" description="Basic and acidic residues" evidence="2">
    <location>
        <begin position="474"/>
        <end position="488"/>
    </location>
</feature>
<name>A0A2B7X7Y3_9EURO</name>
<organism evidence="3 4">
    <name type="scientific">Blastomyces parvus</name>
    <dbReference type="NCBI Taxonomy" id="2060905"/>
    <lineage>
        <taxon>Eukaryota</taxon>
        <taxon>Fungi</taxon>
        <taxon>Dikarya</taxon>
        <taxon>Ascomycota</taxon>
        <taxon>Pezizomycotina</taxon>
        <taxon>Eurotiomycetes</taxon>
        <taxon>Eurotiomycetidae</taxon>
        <taxon>Onygenales</taxon>
        <taxon>Ajellomycetaceae</taxon>
        <taxon>Blastomyces</taxon>
    </lineage>
</organism>
<sequence>MDLIGLVIFSISVALFGGFHKIPFTDIRPEHSFPRRLYGGFRSAYVFGKIGEVLDTVLPEEQPTVSQKSLELTTPANLPTGKPSVPLPQTTLVSTSTLAPVLKGAGYTPEPTITRSLIESRALIETPHFPRVNSTRRLWETLRTFFLDSTNIFIHALVFIIHVRPVLLILRAARNYFPFACTLCKRIVLKLAGRWTRDKLDDVVADSELHRSLLLSKVESLKTSSETVALFQAADEVLQQRVETITRTFNQCSEEVLAECAVLKKAIHKIKSEFTTWPTQDELLHDYIKQFKDSLTIAKDDLDNEMDRLKNLIPNFTEEFHNTVRRLDRSMLGSLPTVYLKERRILESNIKTIRDAMNQLSYLESLQNEAALAKEEMENIQTQMKNLVTHSRETLRDTSCIFQEIDELKSKLRYLEDELTLSRRALRSTDSNEKGCHALPEPSIVGLPADLINELARETNNTNANDLAVANYETPREPNESENGKESSDNSLSVYSTQPPTSSDISSSLPWEPMPFGPTDNHGKGWWNMDADSASSAIFSPQYPPDKERAILWASSSESHSEIEEEWTGGKARSPKAHQPANNGGHRLAISEPSKARKARPNKKLKAKQRAPRTASIEPTPQEPPIPAV</sequence>
<feature type="compositionally biased region" description="Polar residues" evidence="2">
    <location>
        <begin position="489"/>
        <end position="509"/>
    </location>
</feature>
<keyword evidence="1" id="KW-0175">Coiled coil</keyword>
<proteinExistence type="predicted"/>
<gene>
    <name evidence="3" type="ORF">GX51_03173</name>
</gene>
<reference evidence="3 4" key="1">
    <citation type="submission" date="2017-10" db="EMBL/GenBank/DDBJ databases">
        <title>Comparative genomics in systemic dimorphic fungi from Ajellomycetaceae.</title>
        <authorList>
            <person name="Munoz J.F."/>
            <person name="Mcewen J.G."/>
            <person name="Clay O.K."/>
            <person name="Cuomo C.A."/>
        </authorList>
    </citation>
    <scope>NUCLEOTIDE SEQUENCE [LARGE SCALE GENOMIC DNA]</scope>
    <source>
        <strain evidence="3 4">UAMH130</strain>
    </source>
</reference>
<protein>
    <submittedName>
        <fullName evidence="3">Uncharacterized protein</fullName>
    </submittedName>
</protein>
<comment type="caution">
    <text evidence="3">The sequence shown here is derived from an EMBL/GenBank/DDBJ whole genome shotgun (WGS) entry which is preliminary data.</text>
</comment>
<feature type="compositionally biased region" description="Basic residues" evidence="2">
    <location>
        <begin position="596"/>
        <end position="611"/>
    </location>
</feature>
<feature type="coiled-coil region" evidence="1">
    <location>
        <begin position="363"/>
        <end position="425"/>
    </location>
</feature>
<evidence type="ECO:0000256" key="1">
    <source>
        <dbReference type="SAM" id="Coils"/>
    </source>
</evidence>
<keyword evidence="4" id="KW-1185">Reference proteome</keyword>
<dbReference type="Proteomes" id="UP000224080">
    <property type="component" value="Unassembled WGS sequence"/>
</dbReference>
<evidence type="ECO:0000313" key="3">
    <source>
        <dbReference type="EMBL" id="PGH05075.1"/>
    </source>
</evidence>
<evidence type="ECO:0000313" key="4">
    <source>
        <dbReference type="Proteomes" id="UP000224080"/>
    </source>
</evidence>
<feature type="region of interest" description="Disordered" evidence="2">
    <location>
        <begin position="473"/>
        <end position="517"/>
    </location>
</feature>
<feature type="coiled-coil region" evidence="1">
    <location>
        <begin position="292"/>
        <end position="319"/>
    </location>
</feature>
<accession>A0A2B7X7Y3</accession>
<feature type="region of interest" description="Disordered" evidence="2">
    <location>
        <begin position="562"/>
        <end position="629"/>
    </location>
</feature>
<dbReference type="EMBL" id="PDNC01000033">
    <property type="protein sequence ID" value="PGH05075.1"/>
    <property type="molecule type" value="Genomic_DNA"/>
</dbReference>
<evidence type="ECO:0000256" key="2">
    <source>
        <dbReference type="SAM" id="MobiDB-lite"/>
    </source>
</evidence>